<proteinExistence type="inferred from homology"/>
<dbReference type="InterPro" id="IPR036390">
    <property type="entry name" value="WH_DNA-bd_sf"/>
</dbReference>
<name>A0A1W1UZT5_9PAST</name>
<feature type="domain" description="HTH gntR-type" evidence="6">
    <location>
        <begin position="14"/>
        <end position="82"/>
    </location>
</feature>
<dbReference type="AlphaFoldDB" id="A0A1W1UZT5"/>
<accession>A0A1W1UZT5</accession>
<dbReference type="RefSeq" id="WP_084257264.1">
    <property type="nucleotide sequence ID" value="NZ_FWWV01000024.1"/>
</dbReference>
<dbReference type="PANTHER" id="PTHR46577">
    <property type="entry name" value="HTH-TYPE TRANSCRIPTIONAL REGULATORY PROTEIN GABR"/>
    <property type="match status" value="1"/>
</dbReference>
<dbReference type="GO" id="GO:0030170">
    <property type="term" value="F:pyridoxal phosphate binding"/>
    <property type="evidence" value="ECO:0007669"/>
    <property type="project" value="InterPro"/>
</dbReference>
<gene>
    <name evidence="7" type="ORF">SAMN05660772_00835</name>
</gene>
<comment type="similarity">
    <text evidence="1">In the C-terminal section; belongs to the class-I pyridoxal-phosphate-dependent aminotransferase family.</text>
</comment>
<dbReference type="SMART" id="SM00345">
    <property type="entry name" value="HTH_GNTR"/>
    <property type="match status" value="1"/>
</dbReference>
<sequence>MQNRISPLDKTQKQPLYLQLYQHLKQNIVNGRWRIGEKLPSKRKIAEYLAVSQNTVETAYGQLLAEGYIESKARSGFFVSFNADHFFAVKTVKPQPSAKIASQSFRYDLDPNQIDTALFPFAWWRKQMKNLLNPAQQAWLGLGDKQGETALRTQIRQYLYRSRGVDCSLEQIVIGAGVETCISQLILLFDHALHGQTLHYAMEQHGYPMVEKLLQVFRKKTLKLPLLDDKLNVDIALLQQSAVNVLYVTPSHQYPYGSILPINERHQLLEWANRQPDRYIIEDDYDSEFRYKGKPIPALQSLDQSGKVIYLGSFSKLLMPSLRITFMVLPPSLLAVYQRTCGLFNCTVPRLNQHLLAQFMQSGEFEKHIHKMRTRYRKKMERLCQLLRPYQTDIRYYGEQSGVYLLLELYREVRTTAQLSQLAESVGIKVYPLPDSDKKYILFGFGNLDDEALSAVVPRLMQVWSYAASA</sequence>
<keyword evidence="4" id="KW-0238">DNA-binding</keyword>
<dbReference type="GO" id="GO:0003677">
    <property type="term" value="F:DNA binding"/>
    <property type="evidence" value="ECO:0007669"/>
    <property type="project" value="UniProtKB-KW"/>
</dbReference>
<protein>
    <submittedName>
        <fullName evidence="7">Transcriptional regulator, GntR family</fullName>
    </submittedName>
</protein>
<dbReference type="Gene3D" id="1.10.10.10">
    <property type="entry name" value="Winged helix-like DNA-binding domain superfamily/Winged helix DNA-binding domain"/>
    <property type="match status" value="1"/>
</dbReference>
<dbReference type="InterPro" id="IPR015424">
    <property type="entry name" value="PyrdxlP-dep_Trfase"/>
</dbReference>
<dbReference type="Pfam" id="PF00392">
    <property type="entry name" value="GntR"/>
    <property type="match status" value="1"/>
</dbReference>
<dbReference type="Proteomes" id="UP000192408">
    <property type="component" value="Unassembled WGS sequence"/>
</dbReference>
<evidence type="ECO:0000256" key="5">
    <source>
        <dbReference type="ARBA" id="ARBA00023163"/>
    </source>
</evidence>
<dbReference type="GO" id="GO:0003700">
    <property type="term" value="F:DNA-binding transcription factor activity"/>
    <property type="evidence" value="ECO:0007669"/>
    <property type="project" value="InterPro"/>
</dbReference>
<evidence type="ECO:0000256" key="3">
    <source>
        <dbReference type="ARBA" id="ARBA00023015"/>
    </source>
</evidence>
<dbReference type="InterPro" id="IPR051446">
    <property type="entry name" value="HTH_trans_reg/aminotransferase"/>
</dbReference>
<dbReference type="InterPro" id="IPR036388">
    <property type="entry name" value="WH-like_DNA-bd_sf"/>
</dbReference>
<dbReference type="EMBL" id="FWWV01000024">
    <property type="protein sequence ID" value="SMB86234.1"/>
    <property type="molecule type" value="Genomic_DNA"/>
</dbReference>
<organism evidence="7 8">
    <name type="scientific">Pasteurella testudinis DSM 23072</name>
    <dbReference type="NCBI Taxonomy" id="1122938"/>
    <lineage>
        <taxon>Bacteria</taxon>
        <taxon>Pseudomonadati</taxon>
        <taxon>Pseudomonadota</taxon>
        <taxon>Gammaproteobacteria</taxon>
        <taxon>Pasteurellales</taxon>
        <taxon>Pasteurellaceae</taxon>
        <taxon>Pasteurella</taxon>
    </lineage>
</organism>
<dbReference type="Gene3D" id="3.40.640.10">
    <property type="entry name" value="Type I PLP-dependent aspartate aminotransferase-like (Major domain)"/>
    <property type="match status" value="1"/>
</dbReference>
<dbReference type="STRING" id="1122938.SAMN05660772_00835"/>
<keyword evidence="8" id="KW-1185">Reference proteome</keyword>
<keyword evidence="5" id="KW-0804">Transcription</keyword>
<evidence type="ECO:0000313" key="7">
    <source>
        <dbReference type="EMBL" id="SMB86234.1"/>
    </source>
</evidence>
<evidence type="ECO:0000256" key="4">
    <source>
        <dbReference type="ARBA" id="ARBA00023125"/>
    </source>
</evidence>
<evidence type="ECO:0000256" key="1">
    <source>
        <dbReference type="ARBA" id="ARBA00005384"/>
    </source>
</evidence>
<dbReference type="CDD" id="cd07377">
    <property type="entry name" value="WHTH_GntR"/>
    <property type="match status" value="1"/>
</dbReference>
<evidence type="ECO:0000313" key="8">
    <source>
        <dbReference type="Proteomes" id="UP000192408"/>
    </source>
</evidence>
<evidence type="ECO:0000256" key="2">
    <source>
        <dbReference type="ARBA" id="ARBA00022898"/>
    </source>
</evidence>
<dbReference type="PROSITE" id="PS50949">
    <property type="entry name" value="HTH_GNTR"/>
    <property type="match status" value="1"/>
</dbReference>
<keyword evidence="3" id="KW-0805">Transcription regulation</keyword>
<reference evidence="8" key="1">
    <citation type="submission" date="2017-04" db="EMBL/GenBank/DDBJ databases">
        <authorList>
            <person name="Varghese N."/>
            <person name="Submissions S."/>
        </authorList>
    </citation>
    <scope>NUCLEOTIDE SEQUENCE [LARGE SCALE GENOMIC DNA]</scope>
    <source>
        <strain evidence="8">DSM 23072</strain>
    </source>
</reference>
<keyword evidence="2" id="KW-0663">Pyridoxal phosphate</keyword>
<dbReference type="Pfam" id="PF00155">
    <property type="entry name" value="Aminotran_1_2"/>
    <property type="match status" value="1"/>
</dbReference>
<dbReference type="CDD" id="cd00609">
    <property type="entry name" value="AAT_like"/>
    <property type="match status" value="1"/>
</dbReference>
<dbReference type="InterPro" id="IPR004839">
    <property type="entry name" value="Aminotransferase_I/II_large"/>
</dbReference>
<dbReference type="SUPFAM" id="SSF53383">
    <property type="entry name" value="PLP-dependent transferases"/>
    <property type="match status" value="1"/>
</dbReference>
<dbReference type="PANTHER" id="PTHR46577:SF1">
    <property type="entry name" value="HTH-TYPE TRANSCRIPTIONAL REGULATORY PROTEIN GABR"/>
    <property type="match status" value="1"/>
</dbReference>
<evidence type="ECO:0000259" key="6">
    <source>
        <dbReference type="PROSITE" id="PS50949"/>
    </source>
</evidence>
<dbReference type="InterPro" id="IPR000524">
    <property type="entry name" value="Tscrpt_reg_HTH_GntR"/>
</dbReference>
<dbReference type="InterPro" id="IPR015421">
    <property type="entry name" value="PyrdxlP-dep_Trfase_major"/>
</dbReference>
<dbReference type="SUPFAM" id="SSF46785">
    <property type="entry name" value="Winged helix' DNA-binding domain"/>
    <property type="match status" value="1"/>
</dbReference>